<organism evidence="1">
    <name type="scientific">marine sediment metagenome</name>
    <dbReference type="NCBI Taxonomy" id="412755"/>
    <lineage>
        <taxon>unclassified sequences</taxon>
        <taxon>metagenomes</taxon>
        <taxon>ecological metagenomes</taxon>
    </lineage>
</organism>
<dbReference type="EMBL" id="LAZR01000051">
    <property type="protein sequence ID" value="KKN98414.1"/>
    <property type="molecule type" value="Genomic_DNA"/>
</dbReference>
<accession>A0A0F9V365</accession>
<proteinExistence type="predicted"/>
<comment type="caution">
    <text evidence="1">The sequence shown here is derived from an EMBL/GenBank/DDBJ whole genome shotgun (WGS) entry which is preliminary data.</text>
</comment>
<evidence type="ECO:0000313" key="1">
    <source>
        <dbReference type="EMBL" id="KKN98414.1"/>
    </source>
</evidence>
<protein>
    <submittedName>
        <fullName evidence="1">Uncharacterized protein</fullName>
    </submittedName>
</protein>
<dbReference type="AlphaFoldDB" id="A0A0F9V365"/>
<name>A0A0F9V365_9ZZZZ</name>
<sequence length="98" mass="11032">MDNEQVHKALTEAINAYVSKHDFMPEYVVCYDLDIYENLPRPFKIITSSKGDEELLNVFYSDTREGALFEIGSFMNDPVVVYEPEAVPDTIAPVIVGG</sequence>
<reference evidence="1" key="1">
    <citation type="journal article" date="2015" name="Nature">
        <title>Complex archaea that bridge the gap between prokaryotes and eukaryotes.</title>
        <authorList>
            <person name="Spang A."/>
            <person name="Saw J.H."/>
            <person name="Jorgensen S.L."/>
            <person name="Zaremba-Niedzwiedzka K."/>
            <person name="Martijn J."/>
            <person name="Lind A.E."/>
            <person name="van Eijk R."/>
            <person name="Schleper C."/>
            <person name="Guy L."/>
            <person name="Ettema T.J."/>
        </authorList>
    </citation>
    <scope>NUCLEOTIDE SEQUENCE</scope>
</reference>
<gene>
    <name evidence="1" type="ORF">LCGC14_0145060</name>
</gene>